<keyword evidence="1" id="KW-1133">Transmembrane helix</keyword>
<accession>A0A485M3B0</accession>
<keyword evidence="1" id="KW-0472">Membrane</keyword>
<reference evidence="3" key="1">
    <citation type="submission" date="2019-03" db="EMBL/GenBank/DDBJ databases">
        <authorList>
            <person name="Hao L."/>
        </authorList>
    </citation>
    <scope>NUCLEOTIDE SEQUENCE</scope>
</reference>
<protein>
    <submittedName>
        <fullName evidence="3">Glycosyl transferase</fullName>
    </submittedName>
</protein>
<dbReference type="EMBL" id="CAADRM010000132">
    <property type="protein sequence ID" value="VFU17356.1"/>
    <property type="molecule type" value="Genomic_DNA"/>
</dbReference>
<dbReference type="PANTHER" id="PTHR30576:SF0">
    <property type="entry name" value="UNDECAPRENYL-PHOSPHATE N-ACETYLGALACTOSAMINYL 1-PHOSPHATE TRANSFERASE-RELATED"/>
    <property type="match status" value="1"/>
</dbReference>
<sequence>MKSSHNHRIDLVEELYERYGKNPGLSTFRHNFRFWRKKTAWTTVVGGAHLVKRLLDILVSSFLLIALSPLFVLIAFSIKLTDRGPVLYWQTRVGKWDQEWASTCYTKKRGS</sequence>
<gene>
    <name evidence="3" type="ORF">SCFA_660038</name>
</gene>
<organism evidence="3">
    <name type="scientific">anaerobic digester metagenome</name>
    <dbReference type="NCBI Taxonomy" id="1263854"/>
    <lineage>
        <taxon>unclassified sequences</taxon>
        <taxon>metagenomes</taxon>
        <taxon>ecological metagenomes</taxon>
    </lineage>
</organism>
<dbReference type="AlphaFoldDB" id="A0A485M3B0"/>
<feature type="domain" description="Bacterial sugar transferase" evidence="2">
    <location>
        <begin position="52"/>
        <end position="99"/>
    </location>
</feature>
<feature type="transmembrane region" description="Helical" evidence="1">
    <location>
        <begin position="57"/>
        <end position="78"/>
    </location>
</feature>
<dbReference type="InterPro" id="IPR003362">
    <property type="entry name" value="Bact_transf"/>
</dbReference>
<proteinExistence type="predicted"/>
<name>A0A485M3B0_9ZZZZ</name>
<evidence type="ECO:0000256" key="1">
    <source>
        <dbReference type="SAM" id="Phobius"/>
    </source>
</evidence>
<dbReference type="GO" id="GO:0016780">
    <property type="term" value="F:phosphotransferase activity, for other substituted phosphate groups"/>
    <property type="evidence" value="ECO:0007669"/>
    <property type="project" value="TreeGrafter"/>
</dbReference>
<keyword evidence="3" id="KW-0808">Transferase</keyword>
<evidence type="ECO:0000313" key="3">
    <source>
        <dbReference type="EMBL" id="VFU17356.1"/>
    </source>
</evidence>
<evidence type="ECO:0000259" key="2">
    <source>
        <dbReference type="Pfam" id="PF02397"/>
    </source>
</evidence>
<dbReference type="Pfam" id="PF02397">
    <property type="entry name" value="Bac_transf"/>
    <property type="match status" value="1"/>
</dbReference>
<dbReference type="PANTHER" id="PTHR30576">
    <property type="entry name" value="COLANIC BIOSYNTHESIS UDP-GLUCOSE LIPID CARRIER TRANSFERASE"/>
    <property type="match status" value="1"/>
</dbReference>
<keyword evidence="1" id="KW-0812">Transmembrane</keyword>